<sequence length="101" mass="10960">MAAQNLQFQQTANASINDLKAQVGQLATTMNQMQTQGSGSLPAQTVRNPNVSAITLRSGKEVAVDTSADTSGEKNKNIEKISQLLCLHLHLLHLHPNLMKR</sequence>
<dbReference type="EMBL" id="DF973884">
    <property type="protein sequence ID" value="GAU41827.1"/>
    <property type="molecule type" value="Genomic_DNA"/>
</dbReference>
<dbReference type="OrthoDB" id="1436830at2759"/>
<gene>
    <name evidence="1" type="ORF">TSUD_177380</name>
</gene>
<accession>A0A2Z6PDQ3</accession>
<dbReference type="Proteomes" id="UP000242715">
    <property type="component" value="Unassembled WGS sequence"/>
</dbReference>
<reference evidence="2" key="1">
    <citation type="journal article" date="2017" name="Front. Plant Sci.">
        <title>Climate Clever Clovers: New Paradigm to Reduce the Environmental Footprint of Ruminants by Breeding Low Methanogenic Forages Utilizing Haplotype Variation.</title>
        <authorList>
            <person name="Kaur P."/>
            <person name="Appels R."/>
            <person name="Bayer P.E."/>
            <person name="Keeble-Gagnere G."/>
            <person name="Wang J."/>
            <person name="Hirakawa H."/>
            <person name="Shirasawa K."/>
            <person name="Vercoe P."/>
            <person name="Stefanova K."/>
            <person name="Durmic Z."/>
            <person name="Nichols P."/>
            <person name="Revell C."/>
            <person name="Isobe S.N."/>
            <person name="Edwards D."/>
            <person name="Erskine W."/>
        </authorList>
    </citation>
    <scope>NUCLEOTIDE SEQUENCE [LARGE SCALE GENOMIC DNA]</scope>
    <source>
        <strain evidence="2">cv. Daliak</strain>
    </source>
</reference>
<protein>
    <submittedName>
        <fullName evidence="1">Uncharacterized protein</fullName>
    </submittedName>
</protein>
<name>A0A2Z6PDQ3_TRISU</name>
<evidence type="ECO:0000313" key="2">
    <source>
        <dbReference type="Proteomes" id="UP000242715"/>
    </source>
</evidence>
<proteinExistence type="predicted"/>
<dbReference type="AlphaFoldDB" id="A0A2Z6PDQ3"/>
<keyword evidence="2" id="KW-1185">Reference proteome</keyword>
<evidence type="ECO:0000313" key="1">
    <source>
        <dbReference type="EMBL" id="GAU41827.1"/>
    </source>
</evidence>
<organism evidence="1 2">
    <name type="scientific">Trifolium subterraneum</name>
    <name type="common">Subterranean clover</name>
    <dbReference type="NCBI Taxonomy" id="3900"/>
    <lineage>
        <taxon>Eukaryota</taxon>
        <taxon>Viridiplantae</taxon>
        <taxon>Streptophyta</taxon>
        <taxon>Embryophyta</taxon>
        <taxon>Tracheophyta</taxon>
        <taxon>Spermatophyta</taxon>
        <taxon>Magnoliopsida</taxon>
        <taxon>eudicotyledons</taxon>
        <taxon>Gunneridae</taxon>
        <taxon>Pentapetalae</taxon>
        <taxon>rosids</taxon>
        <taxon>fabids</taxon>
        <taxon>Fabales</taxon>
        <taxon>Fabaceae</taxon>
        <taxon>Papilionoideae</taxon>
        <taxon>50 kb inversion clade</taxon>
        <taxon>NPAAA clade</taxon>
        <taxon>Hologalegina</taxon>
        <taxon>IRL clade</taxon>
        <taxon>Trifolieae</taxon>
        <taxon>Trifolium</taxon>
    </lineage>
</organism>